<evidence type="ECO:0000313" key="7">
    <source>
        <dbReference type="EMBL" id="KJB74357.1"/>
    </source>
</evidence>
<evidence type="ECO:0000313" key="8">
    <source>
        <dbReference type="Proteomes" id="UP000032304"/>
    </source>
</evidence>
<evidence type="ECO:0000256" key="5">
    <source>
        <dbReference type="ARBA" id="ARBA00023065"/>
    </source>
</evidence>
<feature type="transmembrane region" description="Helical" evidence="6">
    <location>
        <begin position="125"/>
        <end position="146"/>
    </location>
</feature>
<evidence type="ECO:0008006" key="9">
    <source>
        <dbReference type="Google" id="ProtNLM"/>
    </source>
</evidence>
<dbReference type="PANTHER" id="PTHR32468">
    <property type="entry name" value="CATION/H + ANTIPORTER"/>
    <property type="match status" value="1"/>
</dbReference>
<evidence type="ECO:0000256" key="1">
    <source>
        <dbReference type="ARBA" id="ARBA00004141"/>
    </source>
</evidence>
<evidence type="ECO:0000256" key="3">
    <source>
        <dbReference type="ARBA" id="ARBA00022538"/>
    </source>
</evidence>
<keyword evidence="4" id="KW-0630">Potassium</keyword>
<keyword evidence="3" id="KW-0633">Potassium transport</keyword>
<dbReference type="GO" id="GO:0016020">
    <property type="term" value="C:membrane"/>
    <property type="evidence" value="ECO:0007669"/>
    <property type="project" value="UniProtKB-SubCell"/>
</dbReference>
<dbReference type="GO" id="GO:0006813">
    <property type="term" value="P:potassium ion transport"/>
    <property type="evidence" value="ECO:0007669"/>
    <property type="project" value="UniProtKB-KW"/>
</dbReference>
<dbReference type="InterPro" id="IPR050794">
    <property type="entry name" value="CPA2_transporter"/>
</dbReference>
<keyword evidence="8" id="KW-1185">Reference proteome</keyword>
<feature type="transmembrane region" description="Helical" evidence="6">
    <location>
        <begin position="246"/>
        <end position="264"/>
    </location>
</feature>
<dbReference type="GO" id="GO:0098662">
    <property type="term" value="P:inorganic cation transmembrane transport"/>
    <property type="evidence" value="ECO:0007669"/>
    <property type="project" value="TreeGrafter"/>
</dbReference>
<dbReference type="InterPro" id="IPR038770">
    <property type="entry name" value="Na+/solute_symporter_sf"/>
</dbReference>
<dbReference type="GO" id="GO:0012505">
    <property type="term" value="C:endomembrane system"/>
    <property type="evidence" value="ECO:0007669"/>
    <property type="project" value="TreeGrafter"/>
</dbReference>
<evidence type="ECO:0000256" key="2">
    <source>
        <dbReference type="ARBA" id="ARBA00022448"/>
    </source>
</evidence>
<keyword evidence="6" id="KW-1133">Transmembrane helix</keyword>
<organism evidence="7 8">
    <name type="scientific">Gossypium raimondii</name>
    <name type="common">Peruvian cotton</name>
    <name type="synonym">Gossypium klotzschianum subsp. raimondii</name>
    <dbReference type="NCBI Taxonomy" id="29730"/>
    <lineage>
        <taxon>Eukaryota</taxon>
        <taxon>Viridiplantae</taxon>
        <taxon>Streptophyta</taxon>
        <taxon>Embryophyta</taxon>
        <taxon>Tracheophyta</taxon>
        <taxon>Spermatophyta</taxon>
        <taxon>Magnoliopsida</taxon>
        <taxon>eudicotyledons</taxon>
        <taxon>Gunneridae</taxon>
        <taxon>Pentapetalae</taxon>
        <taxon>rosids</taxon>
        <taxon>malvids</taxon>
        <taxon>Malvales</taxon>
        <taxon>Malvaceae</taxon>
        <taxon>Malvoideae</taxon>
        <taxon>Gossypium</taxon>
    </lineage>
</organism>
<feature type="transmembrane region" description="Helical" evidence="6">
    <location>
        <begin position="184"/>
        <end position="201"/>
    </location>
</feature>
<name>A0A0D2RUB8_GOSRA</name>
<dbReference type="eggNOG" id="KOG1650">
    <property type="taxonomic scope" value="Eukaryota"/>
</dbReference>
<protein>
    <recommendedName>
        <fullName evidence="9">Cation/H+ exchanger domain-containing protein</fullName>
    </recommendedName>
</protein>
<keyword evidence="6" id="KW-0812">Transmembrane</keyword>
<keyword evidence="6" id="KW-0472">Membrane</keyword>
<proteinExistence type="predicted"/>
<comment type="subcellular location">
    <subcellularLocation>
        <location evidence="1">Membrane</location>
        <topology evidence="1">Multi-pass membrane protein</topology>
    </subcellularLocation>
</comment>
<dbReference type="PANTHER" id="PTHR32468:SF168">
    <property type="entry name" value="CATION_H(+) ANTIPORTER 15-LIKE"/>
    <property type="match status" value="1"/>
</dbReference>
<feature type="transmembrane region" description="Helical" evidence="6">
    <location>
        <begin position="152"/>
        <end position="172"/>
    </location>
</feature>
<feature type="transmembrane region" description="Helical" evidence="6">
    <location>
        <begin position="213"/>
        <end position="234"/>
    </location>
</feature>
<feature type="transmembrane region" description="Helical" evidence="6">
    <location>
        <begin position="49"/>
        <end position="70"/>
    </location>
</feature>
<dbReference type="AlphaFoldDB" id="A0A0D2RUB8"/>
<reference evidence="7 8" key="1">
    <citation type="journal article" date="2012" name="Nature">
        <title>Repeated polyploidization of Gossypium genomes and the evolution of spinnable cotton fibres.</title>
        <authorList>
            <person name="Paterson A.H."/>
            <person name="Wendel J.F."/>
            <person name="Gundlach H."/>
            <person name="Guo H."/>
            <person name="Jenkins J."/>
            <person name="Jin D."/>
            <person name="Llewellyn D."/>
            <person name="Showmaker K.C."/>
            <person name="Shu S."/>
            <person name="Udall J."/>
            <person name="Yoo M.J."/>
            <person name="Byers R."/>
            <person name="Chen W."/>
            <person name="Doron-Faigenboim A."/>
            <person name="Duke M.V."/>
            <person name="Gong L."/>
            <person name="Grimwood J."/>
            <person name="Grover C."/>
            <person name="Grupp K."/>
            <person name="Hu G."/>
            <person name="Lee T.H."/>
            <person name="Li J."/>
            <person name="Lin L."/>
            <person name="Liu T."/>
            <person name="Marler B.S."/>
            <person name="Page J.T."/>
            <person name="Roberts A.W."/>
            <person name="Romanel E."/>
            <person name="Sanders W.S."/>
            <person name="Szadkowski E."/>
            <person name="Tan X."/>
            <person name="Tang H."/>
            <person name="Xu C."/>
            <person name="Wang J."/>
            <person name="Wang Z."/>
            <person name="Zhang D."/>
            <person name="Zhang L."/>
            <person name="Ashrafi H."/>
            <person name="Bedon F."/>
            <person name="Bowers J.E."/>
            <person name="Brubaker C.L."/>
            <person name="Chee P.W."/>
            <person name="Das S."/>
            <person name="Gingle A.R."/>
            <person name="Haigler C.H."/>
            <person name="Harker D."/>
            <person name="Hoffmann L.V."/>
            <person name="Hovav R."/>
            <person name="Jones D.C."/>
            <person name="Lemke C."/>
            <person name="Mansoor S."/>
            <person name="ur Rahman M."/>
            <person name="Rainville L.N."/>
            <person name="Rambani A."/>
            <person name="Reddy U.K."/>
            <person name="Rong J.K."/>
            <person name="Saranga Y."/>
            <person name="Scheffler B.E."/>
            <person name="Scheffler J.A."/>
            <person name="Stelly D.M."/>
            <person name="Triplett B.A."/>
            <person name="Van Deynze A."/>
            <person name="Vaslin M.F."/>
            <person name="Waghmare V.N."/>
            <person name="Walford S.A."/>
            <person name="Wright R.J."/>
            <person name="Zaki E.A."/>
            <person name="Zhang T."/>
            <person name="Dennis E.S."/>
            <person name="Mayer K.F."/>
            <person name="Peterson D.G."/>
            <person name="Rokhsar D.S."/>
            <person name="Wang X."/>
            <person name="Schmutz J."/>
        </authorList>
    </citation>
    <scope>NUCLEOTIDE SEQUENCE [LARGE SCALE GENOMIC DNA]</scope>
</reference>
<evidence type="ECO:0000256" key="6">
    <source>
        <dbReference type="SAM" id="Phobius"/>
    </source>
</evidence>
<dbReference type="Gene3D" id="1.20.1530.20">
    <property type="match status" value="1"/>
</dbReference>
<accession>A0A0D2RUB8</accession>
<dbReference type="Proteomes" id="UP000032304">
    <property type="component" value="Chromosome 11"/>
</dbReference>
<dbReference type="Gramene" id="KJB74357">
    <property type="protein sequence ID" value="KJB74357"/>
    <property type="gene ID" value="B456_011G290100"/>
</dbReference>
<evidence type="ECO:0000256" key="4">
    <source>
        <dbReference type="ARBA" id="ARBA00022958"/>
    </source>
</evidence>
<sequence>MEKMFAPKEMVVLATMSNMAVYLYMFVVCIKMDAIMLTKAAKHTWKLGFCCFVFPIIFTIAVAIGQNYFLPGASGSAFPVQFTIMSSIRQISLSVAMHNEVVSGTFQILGVALGQQDVKTSVYSILSLCSLTMFAFFRYYFCFFLTGLTTDAIGASFGMASVIMGFVIPDGWPLGTTIIRTCELILFELFLPLFFVRIGYFTNLSVIKNQDELMMYGAMTIAGCLGRLVACLLVSFSMKLSKRSAILLSLILSLQGVVELIQSIRWKHLQIPQIFVQLLTEQTYATSIIGIVVVNAIITPLIEMLHKPAVTKKFNLPTLVRLRIRSLRMTSTIEELRIVTCIQDEEIVPIIIRLLEALNPKEISPTSAYVIHLVPVASQSVPTLALYKNHLRKFNHPSGSDNIIRAFLNYIEKSQGLVQIHPFRMISHYKYMHQPICRLSEKIHAPLIVMPFFNSEEAHSIDDTLRIFNTNVQASATCTVGLLVDRGLRSSVRLTTFSYTVAVIFLSGVDDREALALATRASFHPNVIVKDLLKLS</sequence>
<gene>
    <name evidence="7" type="ORF">B456_011G290100</name>
</gene>
<keyword evidence="2" id="KW-0813">Transport</keyword>
<dbReference type="GO" id="GO:0006885">
    <property type="term" value="P:regulation of pH"/>
    <property type="evidence" value="ECO:0007669"/>
    <property type="project" value="TreeGrafter"/>
</dbReference>
<keyword evidence="5" id="KW-0406">Ion transport</keyword>
<feature type="transmembrane region" description="Helical" evidence="6">
    <location>
        <begin position="284"/>
        <end position="305"/>
    </location>
</feature>
<dbReference type="EMBL" id="CM001750">
    <property type="protein sequence ID" value="KJB74357.1"/>
    <property type="molecule type" value="Genomic_DNA"/>
</dbReference>